<dbReference type="AlphaFoldDB" id="J3N0G2"/>
<sequence length="154" mass="17444">MGPWWATSRDGRSRDHGREWGWIRRWRHQRYVAAAADLATGRWRGHDGKWRGSSGGRRQEEARAQAEDEWMTIAFARAHALGGVRVCARAASLHALSLATERRSYLAFLFSQARRSIWHLLNEDLKPVQATKGCTRGCKIGLIPFCPFGSLGEN</sequence>
<evidence type="ECO:0000313" key="1">
    <source>
        <dbReference type="EnsemblPlants" id="OB10G10100.1"/>
    </source>
</evidence>
<dbReference type="HOGENOM" id="CLU_1707005_0_0_1"/>
<evidence type="ECO:0000313" key="2">
    <source>
        <dbReference type="Proteomes" id="UP000006038"/>
    </source>
</evidence>
<reference evidence="1" key="1">
    <citation type="journal article" date="2013" name="Nat. Commun.">
        <title>Whole-genome sequencing of Oryza brachyantha reveals mechanisms underlying Oryza genome evolution.</title>
        <authorList>
            <person name="Chen J."/>
            <person name="Huang Q."/>
            <person name="Gao D."/>
            <person name="Wang J."/>
            <person name="Lang Y."/>
            <person name="Liu T."/>
            <person name="Li B."/>
            <person name="Bai Z."/>
            <person name="Luis Goicoechea J."/>
            <person name="Liang C."/>
            <person name="Chen C."/>
            <person name="Zhang W."/>
            <person name="Sun S."/>
            <person name="Liao Y."/>
            <person name="Zhang X."/>
            <person name="Yang L."/>
            <person name="Song C."/>
            <person name="Wang M."/>
            <person name="Shi J."/>
            <person name="Liu G."/>
            <person name="Liu J."/>
            <person name="Zhou H."/>
            <person name="Zhou W."/>
            <person name="Yu Q."/>
            <person name="An N."/>
            <person name="Chen Y."/>
            <person name="Cai Q."/>
            <person name="Wang B."/>
            <person name="Liu B."/>
            <person name="Min J."/>
            <person name="Huang Y."/>
            <person name="Wu H."/>
            <person name="Li Z."/>
            <person name="Zhang Y."/>
            <person name="Yin Y."/>
            <person name="Song W."/>
            <person name="Jiang J."/>
            <person name="Jackson S.A."/>
            <person name="Wing R.A."/>
            <person name="Wang J."/>
            <person name="Chen M."/>
        </authorList>
    </citation>
    <scope>NUCLEOTIDE SEQUENCE [LARGE SCALE GENOMIC DNA]</scope>
    <source>
        <strain evidence="1">cv. IRGC 101232</strain>
    </source>
</reference>
<proteinExistence type="predicted"/>
<dbReference type="EnsemblPlants" id="OB10G10100.1">
    <property type="protein sequence ID" value="OB10G10100.1"/>
    <property type="gene ID" value="OB10G10100"/>
</dbReference>
<reference evidence="1" key="2">
    <citation type="submission" date="2013-04" db="UniProtKB">
        <authorList>
            <consortium name="EnsemblPlants"/>
        </authorList>
    </citation>
    <scope>IDENTIFICATION</scope>
</reference>
<protein>
    <submittedName>
        <fullName evidence="1">Uncharacterized protein</fullName>
    </submittedName>
</protein>
<keyword evidence="2" id="KW-1185">Reference proteome</keyword>
<dbReference type="Gramene" id="OB10G10100.1">
    <property type="protein sequence ID" value="OB10G10100.1"/>
    <property type="gene ID" value="OB10G10100"/>
</dbReference>
<accession>J3N0G2</accession>
<dbReference type="Proteomes" id="UP000006038">
    <property type="component" value="Chromosome 10"/>
</dbReference>
<name>J3N0G2_ORYBR</name>
<organism evidence="1">
    <name type="scientific">Oryza brachyantha</name>
    <name type="common">malo sina</name>
    <dbReference type="NCBI Taxonomy" id="4533"/>
    <lineage>
        <taxon>Eukaryota</taxon>
        <taxon>Viridiplantae</taxon>
        <taxon>Streptophyta</taxon>
        <taxon>Embryophyta</taxon>
        <taxon>Tracheophyta</taxon>
        <taxon>Spermatophyta</taxon>
        <taxon>Magnoliopsida</taxon>
        <taxon>Liliopsida</taxon>
        <taxon>Poales</taxon>
        <taxon>Poaceae</taxon>
        <taxon>BOP clade</taxon>
        <taxon>Oryzoideae</taxon>
        <taxon>Oryzeae</taxon>
        <taxon>Oryzinae</taxon>
        <taxon>Oryza</taxon>
    </lineage>
</organism>